<keyword evidence="1" id="KW-0862">Zinc</keyword>
<organism evidence="4 5">
    <name type="scientific">Durusdinium trenchii</name>
    <dbReference type="NCBI Taxonomy" id="1381693"/>
    <lineage>
        <taxon>Eukaryota</taxon>
        <taxon>Sar</taxon>
        <taxon>Alveolata</taxon>
        <taxon>Dinophyceae</taxon>
        <taxon>Suessiales</taxon>
        <taxon>Symbiodiniaceae</taxon>
        <taxon>Durusdinium</taxon>
    </lineage>
</organism>
<evidence type="ECO:0000256" key="1">
    <source>
        <dbReference type="PROSITE-ProRule" id="PRU00723"/>
    </source>
</evidence>
<feature type="compositionally biased region" description="Polar residues" evidence="2">
    <location>
        <begin position="279"/>
        <end position="288"/>
    </location>
</feature>
<name>A0ABP0SAW2_9DINO</name>
<accession>A0ABP0SAW2</accession>
<gene>
    <name evidence="4" type="ORF">SCF082_LOCUS50880</name>
</gene>
<dbReference type="Proteomes" id="UP001642464">
    <property type="component" value="Unassembled WGS sequence"/>
</dbReference>
<feature type="region of interest" description="Disordered" evidence="2">
    <location>
        <begin position="1"/>
        <end position="113"/>
    </location>
</feature>
<feature type="region of interest" description="Disordered" evidence="2">
    <location>
        <begin position="258"/>
        <end position="288"/>
    </location>
</feature>
<feature type="region of interest" description="Disordered" evidence="2">
    <location>
        <begin position="197"/>
        <end position="217"/>
    </location>
</feature>
<comment type="caution">
    <text evidence="4">The sequence shown here is derived from an EMBL/GenBank/DDBJ whole genome shotgun (WGS) entry which is preliminary data.</text>
</comment>
<keyword evidence="1" id="KW-0863">Zinc-finger</keyword>
<feature type="compositionally biased region" description="Low complexity" evidence="2">
    <location>
        <begin position="42"/>
        <end position="54"/>
    </location>
</feature>
<protein>
    <submittedName>
        <fullName evidence="4">Parkin coregulated gene protein-like</fullName>
    </submittedName>
</protein>
<reference evidence="4 5" key="1">
    <citation type="submission" date="2024-02" db="EMBL/GenBank/DDBJ databases">
        <authorList>
            <person name="Chen Y."/>
            <person name="Shah S."/>
            <person name="Dougan E. K."/>
            <person name="Thang M."/>
            <person name="Chan C."/>
        </authorList>
    </citation>
    <scope>NUCLEOTIDE SEQUENCE [LARGE SCALE GENOMIC DNA]</scope>
</reference>
<feature type="zinc finger region" description="C3H1-type" evidence="1">
    <location>
        <begin position="175"/>
        <end position="198"/>
    </location>
</feature>
<evidence type="ECO:0000259" key="3">
    <source>
        <dbReference type="PROSITE" id="PS50103"/>
    </source>
</evidence>
<keyword evidence="1" id="KW-0479">Metal-binding</keyword>
<dbReference type="InterPro" id="IPR000571">
    <property type="entry name" value="Znf_CCCH"/>
</dbReference>
<sequence length="288" mass="31016">MGDTVKRILGPFSKKKPGKKNQSGLPHAVEGSVVPDEEEVGHQSSSPEQHSDSSGNLSGLFEAWAQHVPSPSNLQHWIVSSAAGSSESNSSQKDTKKTYSGGAGSKSERGSPVTPAAINERLGALGEPGAPHFSVEPGRGHGVWLEDLEINDGPVPDPHAKSIGSRFHYAGQCLPCRFVTLPDGCRNGPQCSFCHNEEHETDPNSAQRPPKGVRSGYKKSVNQVLESDMSEAEKREALKKLARRSPYLRALVRRVMPDLVDADPELNPATDDRPRTPGLQPSVTRISL</sequence>
<keyword evidence="5" id="KW-1185">Reference proteome</keyword>
<evidence type="ECO:0000313" key="4">
    <source>
        <dbReference type="EMBL" id="CAK9109498.1"/>
    </source>
</evidence>
<dbReference type="PROSITE" id="PS50103">
    <property type="entry name" value="ZF_C3H1"/>
    <property type="match status" value="1"/>
</dbReference>
<feature type="domain" description="C3H1-type" evidence="3">
    <location>
        <begin position="175"/>
        <end position="198"/>
    </location>
</feature>
<dbReference type="EMBL" id="CAXAMM010043317">
    <property type="protein sequence ID" value="CAK9109498.1"/>
    <property type="molecule type" value="Genomic_DNA"/>
</dbReference>
<evidence type="ECO:0000313" key="5">
    <source>
        <dbReference type="Proteomes" id="UP001642464"/>
    </source>
</evidence>
<evidence type="ECO:0000256" key="2">
    <source>
        <dbReference type="SAM" id="MobiDB-lite"/>
    </source>
</evidence>
<feature type="compositionally biased region" description="Low complexity" evidence="2">
    <location>
        <begin position="80"/>
        <end position="91"/>
    </location>
</feature>
<proteinExistence type="predicted"/>